<dbReference type="PANTHER" id="PTHR30069">
    <property type="entry name" value="TONB-DEPENDENT OUTER MEMBRANE RECEPTOR"/>
    <property type="match status" value="1"/>
</dbReference>
<keyword evidence="2" id="KW-0813">Transport</keyword>
<evidence type="ECO:0000256" key="7">
    <source>
        <dbReference type="SAM" id="MobiDB-lite"/>
    </source>
</evidence>
<feature type="compositionally biased region" description="Polar residues" evidence="7">
    <location>
        <begin position="189"/>
        <end position="198"/>
    </location>
</feature>
<reference evidence="9 10" key="1">
    <citation type="submission" date="2020-08" db="EMBL/GenBank/DDBJ databases">
        <title>Genomic Encyclopedia of Type Strains, Phase IV (KMG-V): Genome sequencing to study the core and pangenomes of soil and plant-associated prokaryotes.</title>
        <authorList>
            <person name="Whitman W."/>
        </authorList>
    </citation>
    <scope>NUCLEOTIDE SEQUENCE [LARGE SCALE GENOMIC DNA]</scope>
    <source>
        <strain evidence="9 10">X5P3</strain>
    </source>
</reference>
<dbReference type="EMBL" id="JACHIO010000002">
    <property type="protein sequence ID" value="MBB5062369.1"/>
    <property type="molecule type" value="Genomic_DNA"/>
</dbReference>
<proteinExistence type="predicted"/>
<evidence type="ECO:0000313" key="9">
    <source>
        <dbReference type="EMBL" id="MBB5062369.1"/>
    </source>
</evidence>
<evidence type="ECO:0000256" key="1">
    <source>
        <dbReference type="ARBA" id="ARBA00004571"/>
    </source>
</evidence>
<dbReference type="Gene3D" id="2.60.40.1120">
    <property type="entry name" value="Carboxypeptidase-like, regulatory domain"/>
    <property type="match status" value="1"/>
</dbReference>
<keyword evidence="6" id="KW-0998">Cell outer membrane</keyword>
<evidence type="ECO:0000313" key="10">
    <source>
        <dbReference type="Proteomes" id="UP000584867"/>
    </source>
</evidence>
<evidence type="ECO:0000256" key="4">
    <source>
        <dbReference type="ARBA" id="ARBA00022692"/>
    </source>
</evidence>
<dbReference type="GO" id="GO:0044718">
    <property type="term" value="P:siderophore transmembrane transport"/>
    <property type="evidence" value="ECO:0007669"/>
    <property type="project" value="TreeGrafter"/>
</dbReference>
<accession>A0A7W7ZMK9</accession>
<feature type="domain" description="TonB-dependent transporter Oar-like beta-barrel" evidence="8">
    <location>
        <begin position="271"/>
        <end position="1098"/>
    </location>
</feature>
<dbReference type="GO" id="GO:0015344">
    <property type="term" value="F:siderophore uptake transmembrane transporter activity"/>
    <property type="evidence" value="ECO:0007669"/>
    <property type="project" value="TreeGrafter"/>
</dbReference>
<dbReference type="SUPFAM" id="SSF49464">
    <property type="entry name" value="Carboxypeptidase regulatory domain-like"/>
    <property type="match status" value="1"/>
</dbReference>
<dbReference type="Pfam" id="PF13620">
    <property type="entry name" value="CarboxypepD_reg"/>
    <property type="match status" value="1"/>
</dbReference>
<name>A0A7W7ZMK9_9BACT</name>
<dbReference type="InterPro" id="IPR039426">
    <property type="entry name" value="TonB-dep_rcpt-like"/>
</dbReference>
<sequence>MDRQDVNRHSFIRAQVICNLPFRAARIATRLFVVLLLVCMAPLVEGQVATGDILGNVTDSTGAAIPNAKVRLENLGTHVHQQATSGENGSYTFTQLQPGTYRLGIGMSGFKFFSNPSLVLIAGDRARVDATLQIGETTETVEVTTQPSALQTDSTNVGSSIEAKAISDIPLNGRNVFGLVQVAPGANAGSPSSLTSGNRPDDRRQSSSISANGQYELLNNQLIDGLDNNERYKGLILLRPSVEAIQQVRVDTNTYTAEVGRTAGAAVTILTKSGTDSFHGSLYEFLRNDVTDARNYFARSSTLPHKPELRQNQFGGSIGGPILHGRTFFFADLEEFRQVDATGTVYTSTVPTLYEEQHPGDLTDVGGPLVTKIDPTALAYFKLYPAPNQPGTSFTPGVSVPSNNFLFDPARTQSTTLGDLRIDHHFSPTDILFGRYSYNNVKTFVPGQLPSVGSIQPGGTAGTFPGTSIITTNNGQLNYSHVFSPRLLLELRTGYTLFLDQVTALNSGTNLNDTPTYAIPNANTCLDCSGLAPIAPGGGYSGIGDGNFLPILLTESNYQYAGNLTYIRGSQTIKVGGALIRRLVSNLQQNYGKPSISFNGATPQAALAEFFAGDPFNYQRQGLTRRPHVRTWEPSMFVQDDWRIRPNLTLNLGLRYDVFTAPNEKDGFNSDLDFSTGTLITSNTGGIQTNHANLAPRFGFADSITPHMVVRGGFGMTFYASDVQNAFQLLNPPYSFATGTVTSTTPLSAGVVAVSTPSTTALSGSVAAKPFDYKTAYVEQFNLLLQRDFSGNVVTIGYVGELGRHLAAMIPNVNLPSPSGSATVPSPVYAALLPNVNTIQYFGDFASSSYNSLQATFERRLNHGLTLNANYTLAHALDDTDNQSTDGDGGYGLQPTKISTYDYGNSILDVRDRIAVTANYAIPFHGTNRLAKLALGDWQVNGLSFWQTGSPFSITSGVTQNGRAYINLATVTSDRPDRIGSPFLAHPSATTGFLNPAAFARQALGTAGNAGRNFIHGPHQRRTDLSLFKTVPLHNSLNLQFRAECFNISNTPNFAQPGGQISSYSPTPDANGRFEATNAGNFGISTSTTAGSAARQFQFAAKITF</sequence>
<dbReference type="InterPro" id="IPR057601">
    <property type="entry name" value="Oar-like_b-barrel"/>
</dbReference>
<comment type="caution">
    <text evidence="9">The sequence shown here is derived from an EMBL/GenBank/DDBJ whole genome shotgun (WGS) entry which is preliminary data.</text>
</comment>
<evidence type="ECO:0000259" key="8">
    <source>
        <dbReference type="Pfam" id="PF25183"/>
    </source>
</evidence>
<evidence type="ECO:0000256" key="2">
    <source>
        <dbReference type="ARBA" id="ARBA00022448"/>
    </source>
</evidence>
<dbReference type="Proteomes" id="UP000584867">
    <property type="component" value="Unassembled WGS sequence"/>
</dbReference>
<dbReference type="Gene3D" id="2.40.170.20">
    <property type="entry name" value="TonB-dependent receptor, beta-barrel domain"/>
    <property type="match status" value="1"/>
</dbReference>
<gene>
    <name evidence="9" type="ORF">HDF15_000696</name>
</gene>
<dbReference type="PANTHER" id="PTHR30069:SF46">
    <property type="entry name" value="OAR PROTEIN"/>
    <property type="match status" value="1"/>
</dbReference>
<keyword evidence="5" id="KW-0472">Membrane</keyword>
<organism evidence="9 10">
    <name type="scientific">Granulicella mallensis</name>
    <dbReference type="NCBI Taxonomy" id="940614"/>
    <lineage>
        <taxon>Bacteria</taxon>
        <taxon>Pseudomonadati</taxon>
        <taxon>Acidobacteriota</taxon>
        <taxon>Terriglobia</taxon>
        <taxon>Terriglobales</taxon>
        <taxon>Acidobacteriaceae</taxon>
        <taxon>Granulicella</taxon>
    </lineage>
</organism>
<dbReference type="RefSeq" id="WP_184252850.1">
    <property type="nucleotide sequence ID" value="NZ_JACHIO010000002.1"/>
</dbReference>
<keyword evidence="4" id="KW-0812">Transmembrane</keyword>
<keyword evidence="3" id="KW-1134">Transmembrane beta strand</keyword>
<dbReference type="InterPro" id="IPR036942">
    <property type="entry name" value="Beta-barrel_TonB_sf"/>
</dbReference>
<comment type="subcellular location">
    <subcellularLocation>
        <location evidence="1">Cell outer membrane</location>
        <topology evidence="1">Multi-pass membrane protein</topology>
    </subcellularLocation>
</comment>
<feature type="region of interest" description="Disordered" evidence="7">
    <location>
        <begin position="188"/>
        <end position="211"/>
    </location>
</feature>
<dbReference type="AlphaFoldDB" id="A0A7W7ZMK9"/>
<dbReference type="GO" id="GO:0009279">
    <property type="term" value="C:cell outer membrane"/>
    <property type="evidence" value="ECO:0007669"/>
    <property type="project" value="UniProtKB-SubCell"/>
</dbReference>
<dbReference type="Pfam" id="PF25183">
    <property type="entry name" value="OMP_b-brl_4"/>
    <property type="match status" value="1"/>
</dbReference>
<dbReference type="InterPro" id="IPR008969">
    <property type="entry name" value="CarboxyPept-like_regulatory"/>
</dbReference>
<evidence type="ECO:0000256" key="6">
    <source>
        <dbReference type="ARBA" id="ARBA00023237"/>
    </source>
</evidence>
<evidence type="ECO:0000256" key="3">
    <source>
        <dbReference type="ARBA" id="ARBA00022452"/>
    </source>
</evidence>
<dbReference type="SUPFAM" id="SSF56935">
    <property type="entry name" value="Porins"/>
    <property type="match status" value="1"/>
</dbReference>
<protein>
    <recommendedName>
        <fullName evidence="8">TonB-dependent transporter Oar-like beta-barrel domain-containing protein</fullName>
    </recommendedName>
</protein>
<evidence type="ECO:0000256" key="5">
    <source>
        <dbReference type="ARBA" id="ARBA00023136"/>
    </source>
</evidence>